<keyword evidence="2" id="KW-1185">Reference proteome</keyword>
<reference evidence="1 2" key="1">
    <citation type="journal article" date="2022" name="DNA Res.">
        <title>Chromosomal-level genome assembly of the orchid tree Bauhinia variegata (Leguminosae; Cercidoideae) supports the allotetraploid origin hypothesis of Bauhinia.</title>
        <authorList>
            <person name="Zhong Y."/>
            <person name="Chen Y."/>
            <person name="Zheng D."/>
            <person name="Pang J."/>
            <person name="Liu Y."/>
            <person name="Luo S."/>
            <person name="Meng S."/>
            <person name="Qian L."/>
            <person name="Wei D."/>
            <person name="Dai S."/>
            <person name="Zhou R."/>
        </authorList>
    </citation>
    <scope>NUCLEOTIDE SEQUENCE [LARGE SCALE GENOMIC DNA]</scope>
    <source>
        <strain evidence="1">BV-YZ2020</strain>
    </source>
</reference>
<organism evidence="1 2">
    <name type="scientific">Bauhinia variegata</name>
    <name type="common">Purple orchid tree</name>
    <name type="synonym">Phanera variegata</name>
    <dbReference type="NCBI Taxonomy" id="167791"/>
    <lineage>
        <taxon>Eukaryota</taxon>
        <taxon>Viridiplantae</taxon>
        <taxon>Streptophyta</taxon>
        <taxon>Embryophyta</taxon>
        <taxon>Tracheophyta</taxon>
        <taxon>Spermatophyta</taxon>
        <taxon>Magnoliopsida</taxon>
        <taxon>eudicotyledons</taxon>
        <taxon>Gunneridae</taxon>
        <taxon>Pentapetalae</taxon>
        <taxon>rosids</taxon>
        <taxon>fabids</taxon>
        <taxon>Fabales</taxon>
        <taxon>Fabaceae</taxon>
        <taxon>Cercidoideae</taxon>
        <taxon>Cercideae</taxon>
        <taxon>Bauhiniinae</taxon>
        <taxon>Bauhinia</taxon>
    </lineage>
</organism>
<dbReference type="Proteomes" id="UP000828941">
    <property type="component" value="Chromosome 5"/>
</dbReference>
<proteinExistence type="predicted"/>
<evidence type="ECO:0000313" key="1">
    <source>
        <dbReference type="EMBL" id="KAI4346201.1"/>
    </source>
</evidence>
<comment type="caution">
    <text evidence="1">The sequence shown here is derived from an EMBL/GenBank/DDBJ whole genome shotgun (WGS) entry which is preliminary data.</text>
</comment>
<sequence length="170" mass="18905">MNITDLPEECIFQIVSYTSSPKDACRYSLVHPALRAVADSDEVWKRFFPSDYKEIISQSSSPHLIALSKKSLFFHLCDHPVLLADNFVTFALEKQTGKKCYMLGSRGLVSFGEIILNIGNGNPCQSPDFPKLQNSQLSGGLKCGAHLTLSFYPQIQHMVCSLSISLEEES</sequence>
<accession>A0ACB9PFD1</accession>
<gene>
    <name evidence="1" type="ORF">L6164_013273</name>
</gene>
<name>A0ACB9PFD1_BAUVA</name>
<protein>
    <submittedName>
        <fullName evidence="1">Uncharacterized protein</fullName>
    </submittedName>
</protein>
<evidence type="ECO:0000313" key="2">
    <source>
        <dbReference type="Proteomes" id="UP000828941"/>
    </source>
</evidence>
<dbReference type="EMBL" id="CM039430">
    <property type="protein sequence ID" value="KAI4346201.1"/>
    <property type="molecule type" value="Genomic_DNA"/>
</dbReference>